<organism evidence="1 2">
    <name type="scientific">Prochlorococcus marinus str. SB</name>
    <dbReference type="NCBI Taxonomy" id="59926"/>
    <lineage>
        <taxon>Bacteria</taxon>
        <taxon>Bacillati</taxon>
        <taxon>Cyanobacteriota</taxon>
        <taxon>Cyanophyceae</taxon>
        <taxon>Synechococcales</taxon>
        <taxon>Prochlorococcaceae</taxon>
        <taxon>Prochlorococcus</taxon>
    </lineage>
</organism>
<sequence length="57" mass="5807">MAAPCCAKIAPDVSWPVTIWIIPAPASPSCDAALTRNNLSPLATNWGSCVALIGAAK</sequence>
<dbReference type="Proteomes" id="UP000030345">
    <property type="component" value="Unassembled WGS sequence"/>
</dbReference>
<comment type="caution">
    <text evidence="1">The sequence shown here is derived from an EMBL/GenBank/DDBJ whole genome shotgun (WGS) entry which is preliminary data.</text>
</comment>
<accession>A0A0A2B7P7</accession>
<dbReference type="RefSeq" id="WP_241433715.1">
    <property type="nucleotide sequence ID" value="NZ_CP138981.1"/>
</dbReference>
<evidence type="ECO:0000313" key="2">
    <source>
        <dbReference type="Proteomes" id="UP000030345"/>
    </source>
</evidence>
<protein>
    <submittedName>
        <fullName evidence="1">Uncharacterized protein</fullName>
    </submittedName>
</protein>
<dbReference type="AlphaFoldDB" id="A0A0A2B7P7"/>
<proteinExistence type="predicted"/>
<name>A0A0A2B7P7_PROMR</name>
<gene>
    <name evidence="1" type="ORF">EV02_1312</name>
</gene>
<dbReference type="EMBL" id="JNAS01000002">
    <property type="protein sequence ID" value="KGG08639.1"/>
    <property type="molecule type" value="Genomic_DNA"/>
</dbReference>
<reference evidence="2" key="1">
    <citation type="journal article" date="2014" name="Sci. Data">
        <title>Genomes of diverse isolates of the marine cyanobacterium Prochlorococcus.</title>
        <authorList>
            <person name="Biller S."/>
            <person name="Berube P."/>
            <person name="Thompson J."/>
            <person name="Kelly L."/>
            <person name="Roggensack S."/>
            <person name="Awad L."/>
            <person name="Roache-Johnson K."/>
            <person name="Ding H."/>
            <person name="Giovannoni S.J."/>
            <person name="Moore L.R."/>
            <person name="Chisholm S.W."/>
        </authorList>
    </citation>
    <scope>NUCLEOTIDE SEQUENCE [LARGE SCALE GENOMIC DNA]</scope>
    <source>
        <strain evidence="2">SB</strain>
    </source>
</reference>
<evidence type="ECO:0000313" key="1">
    <source>
        <dbReference type="EMBL" id="KGG08639.1"/>
    </source>
</evidence>